<accession>A0A239AUM2</accession>
<keyword evidence="2" id="KW-1185">Reference proteome</keyword>
<dbReference type="PROSITE" id="PS51257">
    <property type="entry name" value="PROKAR_LIPOPROTEIN"/>
    <property type="match status" value="1"/>
</dbReference>
<evidence type="ECO:0008006" key="3">
    <source>
        <dbReference type="Google" id="ProtNLM"/>
    </source>
</evidence>
<proteinExistence type="predicted"/>
<organism evidence="1 2">
    <name type="scientific">Belliella buryatensis</name>
    <dbReference type="NCBI Taxonomy" id="1500549"/>
    <lineage>
        <taxon>Bacteria</taxon>
        <taxon>Pseudomonadati</taxon>
        <taxon>Bacteroidota</taxon>
        <taxon>Cytophagia</taxon>
        <taxon>Cytophagales</taxon>
        <taxon>Cyclobacteriaceae</taxon>
        <taxon>Belliella</taxon>
    </lineage>
</organism>
<evidence type="ECO:0000313" key="2">
    <source>
        <dbReference type="Proteomes" id="UP000198480"/>
    </source>
</evidence>
<dbReference type="Proteomes" id="UP000198480">
    <property type="component" value="Unassembled WGS sequence"/>
</dbReference>
<dbReference type="AlphaFoldDB" id="A0A239AUM2"/>
<gene>
    <name evidence="1" type="ORF">SAMN06295967_101391</name>
</gene>
<sequence length="385" mass="44846">MRNVFLIGLIIMTLGVGCGQKDTKEASSSDYYYDLEIVDSLSIDYLGEMYLLSIDAENDLFLFMGSKFDQLMLVNRQGEIISEYNKPTDAPDSFGNLAMGGSVYNGKIAIMGLRKFNIYDLEFNLLETFEKDNLVSISMIYLGYEHLQPVEIDGQIHYVSYSAGPQTTYESNDPNYYLEYNNFEFINTATKTFETIVPFHERSLFYQPKIAYNQIKPWFQVVGKEIHYVHNTDSMYYRYDIKNPENHFAEQIPFDEFILPKGFEFGKEESENSQKDRPGNVSNIFVHDGQSLILYRSGLKEYEIPEKTDDNTENWKRILEKDKLKLIVRENDGSYSAPSTISSKLTLQSFDKKGRLWVKPNSFFLDFEPDMVTFYEMKLVKREKE</sequence>
<dbReference type="OrthoDB" id="821888at2"/>
<name>A0A239AUM2_9BACT</name>
<reference evidence="2" key="1">
    <citation type="submission" date="2017-06" db="EMBL/GenBank/DDBJ databases">
        <authorList>
            <person name="Varghese N."/>
            <person name="Submissions S."/>
        </authorList>
    </citation>
    <scope>NUCLEOTIDE SEQUENCE [LARGE SCALE GENOMIC DNA]</scope>
    <source>
        <strain evidence="2">5C</strain>
    </source>
</reference>
<dbReference type="RefSeq" id="WP_089237377.1">
    <property type="nucleotide sequence ID" value="NZ_FZOK01000001.1"/>
</dbReference>
<evidence type="ECO:0000313" key="1">
    <source>
        <dbReference type="EMBL" id="SNR99041.1"/>
    </source>
</evidence>
<dbReference type="EMBL" id="FZOK01000001">
    <property type="protein sequence ID" value="SNR99041.1"/>
    <property type="molecule type" value="Genomic_DNA"/>
</dbReference>
<protein>
    <recommendedName>
        <fullName evidence="3">TolB-like 6-blade propeller-like</fullName>
    </recommendedName>
</protein>